<protein>
    <submittedName>
        <fullName evidence="1">Uncharacterized protein</fullName>
    </submittedName>
</protein>
<gene>
    <name evidence="1" type="ORF">QJS04_geneDACA021028</name>
</gene>
<reference evidence="1" key="1">
    <citation type="journal article" date="2023" name="Nat. Commun.">
        <title>Diploid and tetraploid genomes of Acorus and the evolution of monocots.</title>
        <authorList>
            <person name="Ma L."/>
            <person name="Liu K.W."/>
            <person name="Li Z."/>
            <person name="Hsiao Y.Y."/>
            <person name="Qi Y."/>
            <person name="Fu T."/>
            <person name="Tang G.D."/>
            <person name="Zhang D."/>
            <person name="Sun W.H."/>
            <person name="Liu D.K."/>
            <person name="Li Y."/>
            <person name="Chen G.Z."/>
            <person name="Liu X.D."/>
            <person name="Liao X.Y."/>
            <person name="Jiang Y.T."/>
            <person name="Yu X."/>
            <person name="Hao Y."/>
            <person name="Huang J."/>
            <person name="Zhao X.W."/>
            <person name="Ke S."/>
            <person name="Chen Y.Y."/>
            <person name="Wu W.L."/>
            <person name="Hsu J.L."/>
            <person name="Lin Y.F."/>
            <person name="Huang M.D."/>
            <person name="Li C.Y."/>
            <person name="Huang L."/>
            <person name="Wang Z.W."/>
            <person name="Zhao X."/>
            <person name="Zhong W.Y."/>
            <person name="Peng D.H."/>
            <person name="Ahmad S."/>
            <person name="Lan S."/>
            <person name="Zhang J.S."/>
            <person name="Tsai W.C."/>
            <person name="Van de Peer Y."/>
            <person name="Liu Z.J."/>
        </authorList>
    </citation>
    <scope>NUCLEOTIDE SEQUENCE</scope>
    <source>
        <strain evidence="1">SCP</strain>
    </source>
</reference>
<organism evidence="1 2">
    <name type="scientific">Acorus gramineus</name>
    <name type="common">Dwarf sweet flag</name>
    <dbReference type="NCBI Taxonomy" id="55184"/>
    <lineage>
        <taxon>Eukaryota</taxon>
        <taxon>Viridiplantae</taxon>
        <taxon>Streptophyta</taxon>
        <taxon>Embryophyta</taxon>
        <taxon>Tracheophyta</taxon>
        <taxon>Spermatophyta</taxon>
        <taxon>Magnoliopsida</taxon>
        <taxon>Liliopsida</taxon>
        <taxon>Acoraceae</taxon>
        <taxon>Acorus</taxon>
    </lineage>
</organism>
<comment type="caution">
    <text evidence="1">The sequence shown here is derived from an EMBL/GenBank/DDBJ whole genome shotgun (WGS) entry which is preliminary data.</text>
</comment>
<evidence type="ECO:0000313" key="2">
    <source>
        <dbReference type="Proteomes" id="UP001179952"/>
    </source>
</evidence>
<dbReference type="AlphaFoldDB" id="A0AAV9B7J1"/>
<keyword evidence="2" id="KW-1185">Reference proteome</keyword>
<evidence type="ECO:0000313" key="1">
    <source>
        <dbReference type="EMBL" id="KAK1272017.1"/>
    </source>
</evidence>
<accession>A0AAV9B7J1</accession>
<proteinExistence type="predicted"/>
<dbReference type="Proteomes" id="UP001179952">
    <property type="component" value="Unassembled WGS sequence"/>
</dbReference>
<reference evidence="1" key="2">
    <citation type="submission" date="2023-06" db="EMBL/GenBank/DDBJ databases">
        <authorList>
            <person name="Ma L."/>
            <person name="Liu K.-W."/>
            <person name="Li Z."/>
            <person name="Hsiao Y.-Y."/>
            <person name="Qi Y."/>
            <person name="Fu T."/>
            <person name="Tang G."/>
            <person name="Zhang D."/>
            <person name="Sun W.-H."/>
            <person name="Liu D.-K."/>
            <person name="Li Y."/>
            <person name="Chen G.-Z."/>
            <person name="Liu X.-D."/>
            <person name="Liao X.-Y."/>
            <person name="Jiang Y.-T."/>
            <person name="Yu X."/>
            <person name="Hao Y."/>
            <person name="Huang J."/>
            <person name="Zhao X.-W."/>
            <person name="Ke S."/>
            <person name="Chen Y.-Y."/>
            <person name="Wu W.-L."/>
            <person name="Hsu J.-L."/>
            <person name="Lin Y.-F."/>
            <person name="Huang M.-D."/>
            <person name="Li C.-Y."/>
            <person name="Huang L."/>
            <person name="Wang Z.-W."/>
            <person name="Zhao X."/>
            <person name="Zhong W.-Y."/>
            <person name="Peng D.-H."/>
            <person name="Ahmad S."/>
            <person name="Lan S."/>
            <person name="Zhang J.-S."/>
            <person name="Tsai W.-C."/>
            <person name="Van De Peer Y."/>
            <person name="Liu Z.-J."/>
        </authorList>
    </citation>
    <scope>NUCLEOTIDE SEQUENCE</scope>
    <source>
        <strain evidence="1">SCP</strain>
        <tissue evidence="1">Leaves</tissue>
    </source>
</reference>
<dbReference type="EMBL" id="JAUJYN010000005">
    <property type="protein sequence ID" value="KAK1272017.1"/>
    <property type="molecule type" value="Genomic_DNA"/>
</dbReference>
<sequence length="80" mass="8844">MPDHDRSSFSIELQVGLGGCKGGLACVPWTASRATCAVCHAPRVVWPRTVDRACPHTLFREQIVARLVYPSIPWLILRSS</sequence>
<name>A0AAV9B7J1_ACOGR</name>